<feature type="compositionally biased region" description="Acidic residues" evidence="1">
    <location>
        <begin position="75"/>
        <end position="85"/>
    </location>
</feature>
<evidence type="ECO:0000313" key="4">
    <source>
        <dbReference type="Proteomes" id="UP000234342"/>
    </source>
</evidence>
<evidence type="ECO:0000256" key="1">
    <source>
        <dbReference type="SAM" id="MobiDB-lite"/>
    </source>
</evidence>
<dbReference type="RefSeq" id="WP_101620159.1">
    <property type="nucleotide sequence ID" value="NZ_FXZE01000006.1"/>
</dbReference>
<keyword evidence="4" id="KW-1185">Reference proteome</keyword>
<dbReference type="InterPro" id="IPR008613">
    <property type="entry name" value="Excalibur_Ca-bd_domain"/>
</dbReference>
<feature type="compositionally biased region" description="Low complexity" evidence="1">
    <location>
        <begin position="310"/>
        <end position="325"/>
    </location>
</feature>
<dbReference type="PROSITE" id="PS51257">
    <property type="entry name" value="PROKAR_LIPOPROTEIN"/>
    <property type="match status" value="1"/>
</dbReference>
<protein>
    <submittedName>
        <fullName evidence="3">Excalibur calcium-binding domain-containing protein</fullName>
    </submittedName>
</protein>
<reference evidence="4" key="1">
    <citation type="submission" date="2017-03" db="EMBL/GenBank/DDBJ databases">
        <authorList>
            <person name="Monnet C."/>
        </authorList>
    </citation>
    <scope>NUCLEOTIDE SEQUENCE [LARGE SCALE GENOMIC DNA]</scope>
    <source>
        <strain evidence="4">P10</strain>
    </source>
</reference>
<sequence length="364" mass="38687">MRFSSFLNHATNRLWAGVVFALITVLGLALLSACADGGDVEVSAHDASWTLESSPPTAATAEPEAETEATTPSESSEDEDTSEETEQGRAGGSTPGTALAMLDELAVKGRAPKTGYDADLFSWRSDADHNGCDTRNDVLRRDLRDITLKAGSKGCVVIAGDLSDQYKGETYAFDRSPNNIDIDHIVARSNAWQTGAATFDEDTLKDLGNDPLNLLAVSSSLNRQKGDGDAATWLPPAKSYRCEYVSRQIAIKHKYDLWVVKAEKTAMKRVLGACNNQPAFTKNVAWPDPGEGDNVTTAKEQPSSKKKTNSGSGPKSSESGTGSSGSVFYKNCTAARDAGAAPVRRGDPGYASHLDRDGDGVGCE</sequence>
<evidence type="ECO:0000313" key="3">
    <source>
        <dbReference type="EMBL" id="SMX83321.1"/>
    </source>
</evidence>
<feature type="compositionally biased region" description="Low complexity" evidence="1">
    <location>
        <begin position="52"/>
        <end position="74"/>
    </location>
</feature>
<dbReference type="Pfam" id="PF05901">
    <property type="entry name" value="Excalibur"/>
    <property type="match status" value="1"/>
</dbReference>
<gene>
    <name evidence="3" type="ORF">BANT10_01709</name>
</gene>
<dbReference type="PANTHER" id="PTHR24094:SF15">
    <property type="entry name" value="AMP-DEPENDENT SYNTHETASE_LIGASE DOMAIN-CONTAINING PROTEIN-RELATED"/>
    <property type="match status" value="1"/>
</dbReference>
<dbReference type="SMART" id="SM00894">
    <property type="entry name" value="Excalibur"/>
    <property type="match status" value="1"/>
</dbReference>
<evidence type="ECO:0000259" key="2">
    <source>
        <dbReference type="SMART" id="SM00894"/>
    </source>
</evidence>
<dbReference type="PANTHER" id="PTHR24094">
    <property type="entry name" value="SECRETED PROTEIN"/>
    <property type="match status" value="1"/>
</dbReference>
<feature type="domain" description="Excalibur calcium-binding" evidence="2">
    <location>
        <begin position="328"/>
        <end position="364"/>
    </location>
</feature>
<feature type="region of interest" description="Disordered" evidence="1">
    <location>
        <begin position="280"/>
        <end position="325"/>
    </location>
</feature>
<accession>A0A2H1J7I5</accession>
<dbReference type="Pfam" id="PF07510">
    <property type="entry name" value="GmrSD_C"/>
    <property type="match status" value="1"/>
</dbReference>
<feature type="compositionally biased region" description="Basic and acidic residues" evidence="1">
    <location>
        <begin position="353"/>
        <end position="364"/>
    </location>
</feature>
<dbReference type="EMBL" id="FXZE01000006">
    <property type="protein sequence ID" value="SMX83321.1"/>
    <property type="molecule type" value="Genomic_DNA"/>
</dbReference>
<dbReference type="InterPro" id="IPR011089">
    <property type="entry name" value="GmrSD_C"/>
</dbReference>
<dbReference type="Proteomes" id="UP000234342">
    <property type="component" value="Unassembled WGS sequence"/>
</dbReference>
<dbReference type="AlphaFoldDB" id="A0A2H1J7I5"/>
<proteinExistence type="predicted"/>
<feature type="region of interest" description="Disordered" evidence="1">
    <location>
        <begin position="49"/>
        <end position="96"/>
    </location>
</feature>
<name>A0A2H1J7I5_9MICO</name>
<feature type="region of interest" description="Disordered" evidence="1">
    <location>
        <begin position="339"/>
        <end position="364"/>
    </location>
</feature>
<organism evidence="3 4">
    <name type="scientific">Brevibacterium antiquum</name>
    <dbReference type="NCBI Taxonomy" id="234835"/>
    <lineage>
        <taxon>Bacteria</taxon>
        <taxon>Bacillati</taxon>
        <taxon>Actinomycetota</taxon>
        <taxon>Actinomycetes</taxon>
        <taxon>Micrococcales</taxon>
        <taxon>Brevibacteriaceae</taxon>
        <taxon>Brevibacterium</taxon>
    </lineage>
</organism>